<name>A0A2T0GY26_ACTMO</name>
<dbReference type="EMBL" id="PVSR01000007">
    <property type="protein sequence ID" value="PRW64008.1"/>
    <property type="molecule type" value="Genomic_DNA"/>
</dbReference>
<dbReference type="InterPro" id="IPR025736">
    <property type="entry name" value="PucR_C-HTH_dom"/>
</dbReference>
<gene>
    <name evidence="3" type="ORF">CEP50_07385</name>
</gene>
<dbReference type="Pfam" id="PF13556">
    <property type="entry name" value="HTH_30"/>
    <property type="match status" value="1"/>
</dbReference>
<feature type="domain" description="PucR C-terminal helix-turn-helix" evidence="2">
    <location>
        <begin position="420"/>
        <end position="477"/>
    </location>
</feature>
<feature type="domain" description="Purine catabolism PurC-like" evidence="1">
    <location>
        <begin position="19"/>
        <end position="119"/>
    </location>
</feature>
<comment type="caution">
    <text evidence="3">The sequence shown here is derived from an EMBL/GenBank/DDBJ whole genome shotgun (WGS) entry which is preliminary data.</text>
</comment>
<dbReference type="Proteomes" id="UP000239352">
    <property type="component" value="Unassembled WGS sequence"/>
</dbReference>
<dbReference type="InParanoid" id="A0A2T0GY26"/>
<evidence type="ECO:0000313" key="3">
    <source>
        <dbReference type="EMBL" id="PRW64008.1"/>
    </source>
</evidence>
<dbReference type="PANTHER" id="PTHR33744">
    <property type="entry name" value="CARBOHYDRATE DIACID REGULATOR"/>
    <property type="match status" value="1"/>
</dbReference>
<protein>
    <submittedName>
        <fullName evidence="3">PucR family transcriptional regulator</fullName>
    </submittedName>
</protein>
<organism evidence="3 4">
    <name type="scientific">Actinopolyspora mortivallis</name>
    <dbReference type="NCBI Taxonomy" id="33906"/>
    <lineage>
        <taxon>Bacteria</taxon>
        <taxon>Bacillati</taxon>
        <taxon>Actinomycetota</taxon>
        <taxon>Actinomycetes</taxon>
        <taxon>Actinopolysporales</taxon>
        <taxon>Actinopolysporaceae</taxon>
        <taxon>Actinopolyspora</taxon>
    </lineage>
</organism>
<dbReference type="Gene3D" id="1.10.10.2840">
    <property type="entry name" value="PucR C-terminal helix-turn-helix domain"/>
    <property type="match status" value="1"/>
</dbReference>
<dbReference type="Pfam" id="PF07905">
    <property type="entry name" value="PucR"/>
    <property type="match status" value="1"/>
</dbReference>
<evidence type="ECO:0000313" key="4">
    <source>
        <dbReference type="Proteomes" id="UP000239352"/>
    </source>
</evidence>
<evidence type="ECO:0000259" key="1">
    <source>
        <dbReference type="Pfam" id="PF07905"/>
    </source>
</evidence>
<dbReference type="STRING" id="1050202.GCA_000384035_01574"/>
<proteinExistence type="predicted"/>
<dbReference type="AlphaFoldDB" id="A0A2T0GY26"/>
<dbReference type="InterPro" id="IPR042070">
    <property type="entry name" value="PucR_C-HTH_sf"/>
</dbReference>
<accession>A0A2T0GY26</accession>
<dbReference type="PANTHER" id="PTHR33744:SF1">
    <property type="entry name" value="DNA-BINDING TRANSCRIPTIONAL ACTIVATOR ADER"/>
    <property type="match status" value="1"/>
</dbReference>
<dbReference type="InterPro" id="IPR012914">
    <property type="entry name" value="PucR_dom"/>
</dbReference>
<keyword evidence="4" id="KW-1185">Reference proteome</keyword>
<sequence>MRDLVGDPELGLTPYGVPEGTQGPISWVHTSELADPTPFLEGGELLLTTGLTLGGSAWEEYVERLVGAGVAGLGFGVDVSHSGMPPELVEAASRQGLPLLAVPRRTPFIAISKAVSRALAADEYEDLRRTSRAQHELAGAAVGRRGLSGVVHKLASLLDGWALLLDEADTVLHSAPGGAGISVRELEPWLRRLRQGRGRGALVLELGEQWIGIQELGTRGGATLVVGRDSPFGTPDHHVINSAASLVTLALRQAETLWSARGRLHTAFLRTLLSGAPAWAALDDLGAEFPAWPVRVLVLHGSHSAEESLRLIEAESDGEEVYAAEYEGDVVALAPASANLPDRLGKRRDVRLGVSEPCGQDGLPTALRQARQAVAAASDGGGAVWFTELAGRGLLELLPAERAVGFAESLLWPLRGRDELLVSLRGWLAHNGQWDPAAKRLGLHRHTLRNRIRRTESLLGRDLDQAGVRAELWLALQLLDDAG</sequence>
<reference evidence="3 4" key="1">
    <citation type="submission" date="2018-03" db="EMBL/GenBank/DDBJ databases">
        <title>Actinopolyspora mortivallis from Sahara, screening for active biomolecules.</title>
        <authorList>
            <person name="Selama O."/>
            <person name="Wellington E.M.H."/>
            <person name="Hacene H."/>
        </authorList>
    </citation>
    <scope>NUCLEOTIDE SEQUENCE [LARGE SCALE GENOMIC DNA]</scope>
    <source>
        <strain evidence="3 4">M5A</strain>
    </source>
</reference>
<evidence type="ECO:0000259" key="2">
    <source>
        <dbReference type="Pfam" id="PF13556"/>
    </source>
</evidence>
<dbReference type="InterPro" id="IPR051448">
    <property type="entry name" value="CdaR-like_regulators"/>
</dbReference>